<dbReference type="EMBL" id="JAXAFO010000004">
    <property type="protein sequence ID" value="MDX6848376.1"/>
    <property type="molecule type" value="Genomic_DNA"/>
</dbReference>
<organism evidence="1 2">
    <name type="scientific">Gilvimarinus gilvus</name>
    <dbReference type="NCBI Taxonomy" id="3058038"/>
    <lineage>
        <taxon>Bacteria</taxon>
        <taxon>Pseudomonadati</taxon>
        <taxon>Pseudomonadota</taxon>
        <taxon>Gammaproteobacteria</taxon>
        <taxon>Cellvibrionales</taxon>
        <taxon>Cellvibrionaceae</taxon>
        <taxon>Gilvimarinus</taxon>
    </lineage>
</organism>
<evidence type="ECO:0000313" key="1">
    <source>
        <dbReference type="EMBL" id="MDX6848376.1"/>
    </source>
</evidence>
<dbReference type="PROSITE" id="PS51257">
    <property type="entry name" value="PROKAR_LIPOPROTEIN"/>
    <property type="match status" value="1"/>
</dbReference>
<evidence type="ECO:0000313" key="2">
    <source>
        <dbReference type="Proteomes" id="UP001273505"/>
    </source>
</evidence>
<dbReference type="Pfam" id="PF11279">
    <property type="entry name" value="DUF3080"/>
    <property type="match status" value="1"/>
</dbReference>
<proteinExistence type="predicted"/>
<reference evidence="1 2" key="1">
    <citation type="submission" date="2023-11" db="EMBL/GenBank/DDBJ databases">
        <title>Gilvimarinus fulvus sp. nov., isolated from the surface of Kelp.</title>
        <authorList>
            <person name="Sun Y.Y."/>
            <person name="Gong Y."/>
            <person name="Du Z.J."/>
        </authorList>
    </citation>
    <scope>NUCLEOTIDE SEQUENCE [LARGE SCALE GENOMIC DNA]</scope>
    <source>
        <strain evidence="1 2">SDUM040013</strain>
    </source>
</reference>
<comment type="caution">
    <text evidence="1">The sequence shown here is derived from an EMBL/GenBank/DDBJ whole genome shotgun (WGS) entry which is preliminary data.</text>
</comment>
<keyword evidence="2" id="KW-1185">Reference proteome</keyword>
<dbReference type="Proteomes" id="UP001273505">
    <property type="component" value="Unassembled WGS sequence"/>
</dbReference>
<accession>A0ABU4RVT0</accession>
<dbReference type="InterPro" id="IPR021431">
    <property type="entry name" value="DUF3080"/>
</dbReference>
<dbReference type="RefSeq" id="WP_302721222.1">
    <property type="nucleotide sequence ID" value="NZ_JAULRU010000264.1"/>
</dbReference>
<sequence length="345" mass="39255">MTRTPAYIFCIPLFWFSLYALVGCTKTEPEVTFDDYLTRLGRVTDISVPPTAPHSRPQYPARAKLLPVIESPTINWLELWDYRQCGLSTLLGERNSVLGKHMQASTHFVMDVEIIQALQYCRTQTADTESQKLSDTLLNIKREQLPLRFAKATAASEEMQSFWSYSGPTLIAPQTSLNASIEAIDHWQLSMREAPLTLPDISLLENSNKVLRQKQGGTLLKSLIFAEQKMRSANRILAQAEQRKTLCPLGLAKQELNWARNVMRKFFITKVQPYLARINADNLALQASYNQFYQRLPNSTQQVLIPFTEQWHTLSKAFTLSTKAHVKHWQSLFASCGESATKESP</sequence>
<gene>
    <name evidence="1" type="ORF">SCD92_03325</name>
</gene>
<protein>
    <submittedName>
        <fullName evidence="1">DUF3080 family protein</fullName>
    </submittedName>
</protein>
<name>A0ABU4RVT0_9GAMM</name>